<evidence type="ECO:0000256" key="1">
    <source>
        <dbReference type="ARBA" id="ARBA00006484"/>
    </source>
</evidence>
<dbReference type="PANTHER" id="PTHR42760:SF135">
    <property type="entry name" value="BLL7886 PROTEIN"/>
    <property type="match status" value="1"/>
</dbReference>
<organism evidence="3 4">
    <name type="scientific">Paracoccus salipaludis</name>
    <dbReference type="NCBI Taxonomy" id="2032623"/>
    <lineage>
        <taxon>Bacteria</taxon>
        <taxon>Pseudomonadati</taxon>
        <taxon>Pseudomonadota</taxon>
        <taxon>Alphaproteobacteria</taxon>
        <taxon>Rhodobacterales</taxon>
        <taxon>Paracoccaceae</taxon>
        <taxon>Paracoccus</taxon>
    </lineage>
</organism>
<evidence type="ECO:0000259" key="2">
    <source>
        <dbReference type="SMART" id="SM00822"/>
    </source>
</evidence>
<dbReference type="SMART" id="SM00822">
    <property type="entry name" value="PKS_KR"/>
    <property type="match status" value="1"/>
</dbReference>
<feature type="domain" description="Ketoreductase" evidence="2">
    <location>
        <begin position="14"/>
        <end position="180"/>
    </location>
</feature>
<dbReference type="InterPro" id="IPR020904">
    <property type="entry name" value="Sc_DH/Rdtase_CS"/>
</dbReference>
<dbReference type="Proteomes" id="UP000218023">
    <property type="component" value="Unassembled WGS sequence"/>
</dbReference>
<dbReference type="SUPFAM" id="SSF51735">
    <property type="entry name" value="NAD(P)-binding Rossmann-fold domains"/>
    <property type="match status" value="1"/>
</dbReference>
<dbReference type="PRINTS" id="PR00080">
    <property type="entry name" value="SDRFAMILY"/>
</dbReference>
<sequence length="255" mass="26242">MQGLADEGKPMSQKTILVTGASSGLGAHFAAVLARDGARVILAARSEGKIADQVGAIRDAGGTALAVAMDVADPGSVAAGFAQVEGRIDVVVNNAGVTATTPAIDTDPAEFGAVLDTNVKGVFHVAQAAARRMRDTGGGAIVNVASILGFRVAGNVAAYTASKAAVVQLTRALALEWARYGIRVNALCPGYIETPLNRDFFATEAGQALIRRIPQRRLGQLADLDAPLRLLCSDEARYMTGSSIVVDGGHLCSSL</sequence>
<dbReference type="PRINTS" id="PR00081">
    <property type="entry name" value="GDHRDH"/>
</dbReference>
<protein>
    <submittedName>
        <fullName evidence="3">2-deoxy-D-gluconate 3-dehydrogenase</fullName>
    </submittedName>
</protein>
<dbReference type="OrthoDB" id="9796652at2"/>
<keyword evidence="4" id="KW-1185">Reference proteome</keyword>
<name>A0A2A2GM61_9RHOB</name>
<dbReference type="GO" id="GO:0016616">
    <property type="term" value="F:oxidoreductase activity, acting on the CH-OH group of donors, NAD or NADP as acceptor"/>
    <property type="evidence" value="ECO:0007669"/>
    <property type="project" value="TreeGrafter"/>
</dbReference>
<dbReference type="InterPro" id="IPR057326">
    <property type="entry name" value="KR_dom"/>
</dbReference>
<evidence type="ECO:0000313" key="3">
    <source>
        <dbReference type="EMBL" id="PAU98009.1"/>
    </source>
</evidence>
<dbReference type="EMBL" id="NSJZ01000003">
    <property type="protein sequence ID" value="PAU98009.1"/>
    <property type="molecule type" value="Genomic_DNA"/>
</dbReference>
<proteinExistence type="inferred from homology"/>
<dbReference type="PANTHER" id="PTHR42760">
    <property type="entry name" value="SHORT-CHAIN DEHYDROGENASES/REDUCTASES FAMILY MEMBER"/>
    <property type="match status" value="1"/>
</dbReference>
<dbReference type="PROSITE" id="PS00061">
    <property type="entry name" value="ADH_SHORT"/>
    <property type="match status" value="1"/>
</dbReference>
<dbReference type="Gene3D" id="3.40.50.720">
    <property type="entry name" value="NAD(P)-binding Rossmann-like Domain"/>
    <property type="match status" value="1"/>
</dbReference>
<dbReference type="FunFam" id="3.40.50.720:FF:000084">
    <property type="entry name" value="Short-chain dehydrogenase reductase"/>
    <property type="match status" value="1"/>
</dbReference>
<dbReference type="InterPro" id="IPR002347">
    <property type="entry name" value="SDR_fam"/>
</dbReference>
<comment type="similarity">
    <text evidence="1">Belongs to the short-chain dehydrogenases/reductases (SDR) family.</text>
</comment>
<dbReference type="Pfam" id="PF13561">
    <property type="entry name" value="adh_short_C2"/>
    <property type="match status" value="1"/>
</dbReference>
<dbReference type="GO" id="GO:0030497">
    <property type="term" value="P:fatty acid elongation"/>
    <property type="evidence" value="ECO:0007669"/>
    <property type="project" value="TreeGrafter"/>
</dbReference>
<gene>
    <name evidence="3" type="ORF">CK240_05925</name>
</gene>
<comment type="caution">
    <text evidence="3">The sequence shown here is derived from an EMBL/GenBank/DDBJ whole genome shotgun (WGS) entry which is preliminary data.</text>
</comment>
<dbReference type="AlphaFoldDB" id="A0A2A2GM61"/>
<dbReference type="CDD" id="cd05233">
    <property type="entry name" value="SDR_c"/>
    <property type="match status" value="1"/>
</dbReference>
<reference evidence="3 4" key="1">
    <citation type="submission" date="2017-09" db="EMBL/GenBank/DDBJ databases">
        <title>Paracoccus alkalisoli sp. nov., isolated from saline alkaline soil.</title>
        <authorList>
            <person name="Dong X."/>
            <person name="Zhang G."/>
        </authorList>
    </citation>
    <scope>NUCLEOTIDE SEQUENCE [LARGE SCALE GENOMIC DNA]</scope>
    <source>
        <strain evidence="3 4">WN007</strain>
    </source>
</reference>
<dbReference type="NCBIfam" id="NF005559">
    <property type="entry name" value="PRK07231.1"/>
    <property type="match status" value="1"/>
</dbReference>
<evidence type="ECO:0000313" key="4">
    <source>
        <dbReference type="Proteomes" id="UP000218023"/>
    </source>
</evidence>
<dbReference type="InterPro" id="IPR036291">
    <property type="entry name" value="NAD(P)-bd_dom_sf"/>
</dbReference>
<accession>A0A2A2GM61</accession>